<dbReference type="AlphaFoldDB" id="A0A5C3EQI3"/>
<reference evidence="2 3" key="1">
    <citation type="submission" date="2018-03" db="EMBL/GenBank/DDBJ databases">
        <authorList>
            <person name="Guldener U."/>
        </authorList>
    </citation>
    <scope>NUCLEOTIDE SEQUENCE [LARGE SCALE GENOMIC DNA]</scope>
    <source>
        <strain evidence="2 3">DAOM196992</strain>
    </source>
</reference>
<keyword evidence="3" id="KW-1185">Reference proteome</keyword>
<dbReference type="Proteomes" id="UP000323386">
    <property type="component" value="Unassembled WGS sequence"/>
</dbReference>
<organism evidence="2 3">
    <name type="scientific">Pseudozyma flocculosa</name>
    <dbReference type="NCBI Taxonomy" id="84751"/>
    <lineage>
        <taxon>Eukaryota</taxon>
        <taxon>Fungi</taxon>
        <taxon>Dikarya</taxon>
        <taxon>Basidiomycota</taxon>
        <taxon>Ustilaginomycotina</taxon>
        <taxon>Ustilaginomycetes</taxon>
        <taxon>Ustilaginales</taxon>
        <taxon>Ustilaginaceae</taxon>
        <taxon>Pseudozyma</taxon>
    </lineage>
</organism>
<dbReference type="EMBL" id="OOIP01000001">
    <property type="protein sequence ID" value="SPO34624.1"/>
    <property type="molecule type" value="Genomic_DNA"/>
</dbReference>
<evidence type="ECO:0000313" key="3">
    <source>
        <dbReference type="Proteomes" id="UP000323386"/>
    </source>
</evidence>
<feature type="region of interest" description="Disordered" evidence="1">
    <location>
        <begin position="11"/>
        <end position="41"/>
    </location>
</feature>
<accession>A0A5C3EQI3</accession>
<feature type="compositionally biased region" description="Basic and acidic residues" evidence="1">
    <location>
        <begin position="24"/>
        <end position="36"/>
    </location>
</feature>
<protein>
    <submittedName>
        <fullName evidence="2">Uncharacterized protein</fullName>
    </submittedName>
</protein>
<evidence type="ECO:0000313" key="2">
    <source>
        <dbReference type="EMBL" id="SPO34624.1"/>
    </source>
</evidence>
<name>A0A5C3EQI3_9BASI</name>
<evidence type="ECO:0000256" key="1">
    <source>
        <dbReference type="SAM" id="MobiDB-lite"/>
    </source>
</evidence>
<proteinExistence type="predicted"/>
<sequence length="109" mass="11878">MLCLTRGLRHGPAACHRARGNKSGRVEKERPRDRQGPARHAGFVGADLTARPAMVGRVNIFSRETMAGKPMPGPSPLRNLQRPRPAFIALRSSVSYADTQMPTSTTISD</sequence>
<gene>
    <name evidence="2" type="ORF">PSFLO_00095</name>
</gene>